<dbReference type="PRINTS" id="PR00722">
    <property type="entry name" value="CHYMOTRYPSIN"/>
</dbReference>
<evidence type="ECO:0000256" key="4">
    <source>
        <dbReference type="ARBA" id="ARBA00022801"/>
    </source>
</evidence>
<dbReference type="InterPro" id="IPR018114">
    <property type="entry name" value="TRYPSIN_HIS"/>
</dbReference>
<dbReference type="CDD" id="cd00190">
    <property type="entry name" value="Tryp_SPc"/>
    <property type="match status" value="1"/>
</dbReference>
<evidence type="ECO:0000256" key="2">
    <source>
        <dbReference type="ARBA" id="ARBA00022656"/>
    </source>
</evidence>
<dbReference type="PROSITE" id="PS50240">
    <property type="entry name" value="TRYPSIN_DOM"/>
    <property type="match status" value="1"/>
</dbReference>
<organism evidence="10">
    <name type="scientific">Varanus scalaris</name>
    <name type="common">Banded tree monitor</name>
    <name type="synonym">Varanus timorensis scalaris</name>
    <dbReference type="NCBI Taxonomy" id="169852"/>
    <lineage>
        <taxon>Eukaryota</taxon>
        <taxon>Metazoa</taxon>
        <taxon>Chordata</taxon>
        <taxon>Craniata</taxon>
        <taxon>Vertebrata</taxon>
        <taxon>Euteleostomi</taxon>
        <taxon>Lepidosauria</taxon>
        <taxon>Squamata</taxon>
        <taxon>Bifurcata</taxon>
        <taxon>Unidentata</taxon>
        <taxon>Episquamata</taxon>
        <taxon>Toxicofera</taxon>
        <taxon>Anguimorpha</taxon>
        <taxon>Paleoanguimorpha</taxon>
        <taxon>Varanoidea</taxon>
        <taxon>Varanidae</taxon>
        <taxon>Varanus</taxon>
    </lineage>
</organism>
<keyword evidence="4 7" id="KW-0378">Hydrolase</keyword>
<keyword evidence="6" id="KW-1015">Disulfide bond</keyword>
<keyword evidence="3 7" id="KW-0645">Protease</keyword>
<dbReference type="EMBL" id="GU441477">
    <property type="protein sequence ID" value="ADK39241.1"/>
    <property type="molecule type" value="mRNA"/>
</dbReference>
<dbReference type="InterPro" id="IPR001314">
    <property type="entry name" value="Peptidase_S1A"/>
</dbReference>
<dbReference type="SMART" id="SM00020">
    <property type="entry name" value="Tryp_SPc"/>
    <property type="match status" value="1"/>
</dbReference>
<dbReference type="Pfam" id="PF00089">
    <property type="entry name" value="Trypsin"/>
    <property type="match status" value="1"/>
</dbReference>
<dbReference type="SUPFAM" id="SSF50494">
    <property type="entry name" value="Trypsin-like serine proteases"/>
    <property type="match status" value="1"/>
</dbReference>
<dbReference type="MEROPS" id="S01.335"/>
<evidence type="ECO:0000256" key="1">
    <source>
        <dbReference type="ARBA" id="ARBA00009228"/>
    </source>
</evidence>
<dbReference type="FunFam" id="2.40.10.10:FF:000010">
    <property type="entry name" value="Kallikrein related peptidase 11"/>
    <property type="match status" value="1"/>
</dbReference>
<dbReference type="PANTHER" id="PTHR24271">
    <property type="entry name" value="KALLIKREIN-RELATED"/>
    <property type="match status" value="1"/>
</dbReference>
<keyword evidence="2" id="KW-0800">Toxin</keyword>
<evidence type="ECO:0000313" key="10">
    <source>
        <dbReference type="EMBL" id="ADK39241.1"/>
    </source>
</evidence>
<dbReference type="PROSITE" id="PS00135">
    <property type="entry name" value="TRYPSIN_SER"/>
    <property type="match status" value="1"/>
</dbReference>
<accession>E2E4G0</accession>
<evidence type="ECO:0000256" key="3">
    <source>
        <dbReference type="ARBA" id="ARBA00022670"/>
    </source>
</evidence>
<feature type="domain" description="Peptidase S1" evidence="9">
    <location>
        <begin position="25"/>
        <end position="258"/>
    </location>
</feature>
<name>E2E4G0_VARSC</name>
<dbReference type="InterPro" id="IPR001254">
    <property type="entry name" value="Trypsin_dom"/>
</dbReference>
<feature type="signal peptide" evidence="8">
    <location>
        <begin position="1"/>
        <end position="20"/>
    </location>
</feature>
<dbReference type="AlphaFoldDB" id="E2E4G0"/>
<reference evidence="10" key="1">
    <citation type="journal article" date="2010" name="Mol. Cell. Proteomics">
        <title>Functional and structural diversification of the Anguimorpha lizard venom system.</title>
        <authorList>
            <person name="Fry B.G."/>
            <person name="Winter K."/>
            <person name="Norman J.A."/>
            <person name="Roelants K."/>
            <person name="Nabuurs R.J."/>
            <person name="van Osch M.J."/>
            <person name="Teeuwisse W.M."/>
            <person name="van der Weerd L."/>
            <person name="McNaughtan J.E."/>
            <person name="Kwok H.F."/>
            <person name="Scheib H."/>
            <person name="Greisman L."/>
            <person name="Kochva E."/>
            <person name="Miller L.J."/>
            <person name="Gao F."/>
            <person name="Karas J."/>
            <person name="Scanlon D."/>
            <person name="Lin F."/>
            <person name="Kuruppu S."/>
            <person name="Shaw C."/>
            <person name="Wong L."/>
            <person name="Hodgson W.C."/>
        </authorList>
    </citation>
    <scope>NUCLEOTIDE SEQUENCE</scope>
    <source>
        <strain evidence="10">VSCA_CL3Ct1</strain>
        <tissue evidence="10">Mandibular venom gland</tissue>
    </source>
</reference>
<keyword evidence="5 7" id="KW-0720">Serine protease</keyword>
<evidence type="ECO:0000256" key="8">
    <source>
        <dbReference type="SAM" id="SignalP"/>
    </source>
</evidence>
<dbReference type="GO" id="GO:0005576">
    <property type="term" value="C:extracellular region"/>
    <property type="evidence" value="ECO:0007669"/>
    <property type="project" value="UniProtKB-ARBA"/>
</dbReference>
<dbReference type="InterPro" id="IPR043504">
    <property type="entry name" value="Peptidase_S1_PA_chymotrypsin"/>
</dbReference>
<dbReference type="GO" id="GO:0090729">
    <property type="term" value="F:toxin activity"/>
    <property type="evidence" value="ECO:0007669"/>
    <property type="project" value="UniProtKB-KW"/>
</dbReference>
<protein>
    <submittedName>
        <fullName evidence="10">Kallikrein-Vsca1</fullName>
    </submittedName>
</protein>
<evidence type="ECO:0000259" key="9">
    <source>
        <dbReference type="PROSITE" id="PS50240"/>
    </source>
</evidence>
<dbReference type="GO" id="GO:0004252">
    <property type="term" value="F:serine-type endopeptidase activity"/>
    <property type="evidence" value="ECO:0007669"/>
    <property type="project" value="InterPro"/>
</dbReference>
<dbReference type="GO" id="GO:0030141">
    <property type="term" value="C:secretory granule"/>
    <property type="evidence" value="ECO:0007669"/>
    <property type="project" value="TreeGrafter"/>
</dbReference>
<evidence type="ECO:0000256" key="5">
    <source>
        <dbReference type="ARBA" id="ARBA00022825"/>
    </source>
</evidence>
<proteinExistence type="evidence at transcript level"/>
<feature type="chain" id="PRO_5003158993" evidence="8">
    <location>
        <begin position="21"/>
        <end position="258"/>
    </location>
</feature>
<comment type="similarity">
    <text evidence="1">Belongs to the peptidase S1 family. Snake venom subfamily.</text>
</comment>
<evidence type="ECO:0000256" key="7">
    <source>
        <dbReference type="RuleBase" id="RU363034"/>
    </source>
</evidence>
<dbReference type="PROSITE" id="PS00134">
    <property type="entry name" value="TRYPSIN_HIS"/>
    <property type="match status" value="1"/>
</dbReference>
<dbReference type="Gene3D" id="2.40.10.10">
    <property type="entry name" value="Trypsin-like serine proteases"/>
    <property type="match status" value="2"/>
</dbReference>
<keyword evidence="8" id="KW-0732">Signal</keyword>
<dbReference type="GO" id="GO:0006508">
    <property type="term" value="P:proteolysis"/>
    <property type="evidence" value="ECO:0007669"/>
    <property type="project" value="UniProtKB-KW"/>
</dbReference>
<evidence type="ECO:0000256" key="6">
    <source>
        <dbReference type="ARBA" id="ARBA00023157"/>
    </source>
</evidence>
<dbReference type="InterPro" id="IPR009003">
    <property type="entry name" value="Peptidase_S1_PA"/>
</dbReference>
<sequence>MGPGEVMAFVLLLQPSLVLANPTRIIGGQECFEDWHPWLAAILANESFVCGATLLNQDWVLTAAHCYQSMNLQVKFGVHDKGKPRGDEQLRDVVGTFCFPDTPGTTNSTCPYERNDTKHDIMLMKLNASVTYNKHIAPLALPDRAAPLGTYCQIMGWGKTEVADEPFPKVPFCASIKILNNDFCQYAYPWWHMTNNQLCAGFLEGDRDTCEGDSGGPLVCGGRIQGVVSFGGQPCAEPLQPGVYTNVYEYLNWMRRYI</sequence>
<dbReference type="PANTHER" id="PTHR24271:SF47">
    <property type="entry name" value="KALLIKREIN-1"/>
    <property type="match status" value="1"/>
</dbReference>
<dbReference type="InterPro" id="IPR033116">
    <property type="entry name" value="TRYPSIN_SER"/>
</dbReference>